<evidence type="ECO:0000256" key="5">
    <source>
        <dbReference type="SAM" id="Phobius"/>
    </source>
</evidence>
<dbReference type="InterPro" id="IPR023352">
    <property type="entry name" value="MAPEG-like_dom_sf"/>
</dbReference>
<evidence type="ECO:0000256" key="2">
    <source>
        <dbReference type="ARBA" id="ARBA00022692"/>
    </source>
</evidence>
<dbReference type="InterPro" id="IPR001129">
    <property type="entry name" value="Membr-assoc_MAPEG"/>
</dbReference>
<keyword evidence="3 5" id="KW-1133">Transmembrane helix</keyword>
<sequence>MNKAMLAPAAVLVAWSLVMMMWMARSRFAAFANAGIDLGKARPGGRGQDLEKVLPPQVMWKSHNYAHLMEQPTLFYAVVVILALAGAGPTDVRLAWAYTGLRIVHSLYQSLVNRVPVRFMIFLASSVVLMALAVRALIATL</sequence>
<evidence type="ECO:0000256" key="1">
    <source>
        <dbReference type="ARBA" id="ARBA00004370"/>
    </source>
</evidence>
<keyword evidence="7" id="KW-1185">Reference proteome</keyword>
<keyword evidence="4 5" id="KW-0472">Membrane</keyword>
<evidence type="ECO:0000313" key="6">
    <source>
        <dbReference type="EMBL" id="MBC2651980.1"/>
    </source>
</evidence>
<feature type="transmembrane region" description="Helical" evidence="5">
    <location>
        <begin position="74"/>
        <end position="96"/>
    </location>
</feature>
<reference evidence="6 7" key="1">
    <citation type="submission" date="2020-08" db="EMBL/GenBank/DDBJ databases">
        <title>The genome sequence of Novosphingobium flavum 4Y4.</title>
        <authorList>
            <person name="Liu Y."/>
        </authorList>
    </citation>
    <scope>NUCLEOTIDE SEQUENCE [LARGE SCALE GENOMIC DNA]</scope>
    <source>
        <strain evidence="6 7">4Y4</strain>
    </source>
</reference>
<name>A0A7X1KC85_9SPHN</name>
<gene>
    <name evidence="6" type="ORF">H7F49_09715</name>
</gene>
<dbReference type="EMBL" id="JACLAU010000012">
    <property type="protein sequence ID" value="MBC2651980.1"/>
    <property type="molecule type" value="Genomic_DNA"/>
</dbReference>
<accession>A0A7X1KC85</accession>
<dbReference type="RefSeq" id="WP_185683400.1">
    <property type="nucleotide sequence ID" value="NZ_JACLAU010000012.1"/>
</dbReference>
<dbReference type="Proteomes" id="UP000520156">
    <property type="component" value="Unassembled WGS sequence"/>
</dbReference>
<feature type="transmembrane region" description="Helical" evidence="5">
    <location>
        <begin position="117"/>
        <end position="138"/>
    </location>
</feature>
<comment type="subcellular location">
    <subcellularLocation>
        <location evidence="1">Membrane</location>
    </subcellularLocation>
</comment>
<dbReference type="GO" id="GO:0016020">
    <property type="term" value="C:membrane"/>
    <property type="evidence" value="ECO:0007669"/>
    <property type="project" value="UniProtKB-SubCell"/>
</dbReference>
<proteinExistence type="predicted"/>
<evidence type="ECO:0000256" key="4">
    <source>
        <dbReference type="ARBA" id="ARBA00023136"/>
    </source>
</evidence>
<dbReference type="Pfam" id="PF01124">
    <property type="entry name" value="MAPEG"/>
    <property type="match status" value="1"/>
</dbReference>
<comment type="caution">
    <text evidence="6">The sequence shown here is derived from an EMBL/GenBank/DDBJ whole genome shotgun (WGS) entry which is preliminary data.</text>
</comment>
<keyword evidence="2 5" id="KW-0812">Transmembrane</keyword>
<organism evidence="6 7">
    <name type="scientific">Novosphingobium aerophilum</name>
    <dbReference type="NCBI Taxonomy" id="2839843"/>
    <lineage>
        <taxon>Bacteria</taxon>
        <taxon>Pseudomonadati</taxon>
        <taxon>Pseudomonadota</taxon>
        <taxon>Alphaproteobacteria</taxon>
        <taxon>Sphingomonadales</taxon>
        <taxon>Sphingomonadaceae</taxon>
        <taxon>Novosphingobium</taxon>
    </lineage>
</organism>
<dbReference type="AlphaFoldDB" id="A0A7X1KC85"/>
<protein>
    <submittedName>
        <fullName evidence="6">MAPEG family protein</fullName>
    </submittedName>
</protein>
<dbReference type="Gene3D" id="1.20.120.550">
    <property type="entry name" value="Membrane associated eicosanoid/glutathione metabolism-like domain"/>
    <property type="match status" value="1"/>
</dbReference>
<dbReference type="SUPFAM" id="SSF161084">
    <property type="entry name" value="MAPEG domain-like"/>
    <property type="match status" value="1"/>
</dbReference>
<evidence type="ECO:0000313" key="7">
    <source>
        <dbReference type="Proteomes" id="UP000520156"/>
    </source>
</evidence>
<evidence type="ECO:0000256" key="3">
    <source>
        <dbReference type="ARBA" id="ARBA00022989"/>
    </source>
</evidence>